<dbReference type="RefSeq" id="WP_380690551.1">
    <property type="nucleotide sequence ID" value="NZ_JBHRSS010000006.1"/>
</dbReference>
<accession>A0ABV7EQG5</accession>
<sequence length="93" mass="10551">MYSLSTLHRLHETSSNHRELILNSIQLGCFHCCKQFSPEALDEWWDEDANGIGQTAVCPYCGIDTVVGDAAGHRITEQLLAALRDHFFWRICS</sequence>
<proteinExistence type="predicted"/>
<organism evidence="1 2">
    <name type="scientific">Salinisphaera aquimarina</name>
    <dbReference type="NCBI Taxonomy" id="2094031"/>
    <lineage>
        <taxon>Bacteria</taxon>
        <taxon>Pseudomonadati</taxon>
        <taxon>Pseudomonadota</taxon>
        <taxon>Gammaproteobacteria</taxon>
        <taxon>Salinisphaerales</taxon>
        <taxon>Salinisphaeraceae</taxon>
        <taxon>Salinisphaera</taxon>
    </lineage>
</organism>
<dbReference type="Proteomes" id="UP001595462">
    <property type="component" value="Unassembled WGS sequence"/>
</dbReference>
<evidence type="ECO:0000313" key="2">
    <source>
        <dbReference type="Proteomes" id="UP001595462"/>
    </source>
</evidence>
<evidence type="ECO:0000313" key="1">
    <source>
        <dbReference type="EMBL" id="MFC3104992.1"/>
    </source>
</evidence>
<keyword evidence="2" id="KW-1185">Reference proteome</keyword>
<reference evidence="2" key="1">
    <citation type="journal article" date="2019" name="Int. J. Syst. Evol. Microbiol.">
        <title>The Global Catalogue of Microorganisms (GCM) 10K type strain sequencing project: providing services to taxonomists for standard genome sequencing and annotation.</title>
        <authorList>
            <consortium name="The Broad Institute Genomics Platform"/>
            <consortium name="The Broad Institute Genome Sequencing Center for Infectious Disease"/>
            <person name="Wu L."/>
            <person name="Ma J."/>
        </authorList>
    </citation>
    <scope>NUCLEOTIDE SEQUENCE [LARGE SCALE GENOMIC DNA]</scope>
    <source>
        <strain evidence="2">KCTC 52640</strain>
    </source>
</reference>
<dbReference type="EMBL" id="JBHRSS010000006">
    <property type="protein sequence ID" value="MFC3104992.1"/>
    <property type="molecule type" value="Genomic_DNA"/>
</dbReference>
<name>A0ABV7EQG5_9GAMM</name>
<protein>
    <submittedName>
        <fullName evidence="1">Cytoplasmic protein</fullName>
    </submittedName>
</protein>
<comment type="caution">
    <text evidence="1">The sequence shown here is derived from an EMBL/GenBank/DDBJ whole genome shotgun (WGS) entry which is preliminary data.</text>
</comment>
<gene>
    <name evidence="1" type="ORF">ACFOSU_14010</name>
</gene>